<proteinExistence type="predicted"/>
<dbReference type="CDD" id="cd00060">
    <property type="entry name" value="FHA"/>
    <property type="match status" value="1"/>
</dbReference>
<feature type="domain" description="FHA" evidence="2">
    <location>
        <begin position="23"/>
        <end position="72"/>
    </location>
</feature>
<dbReference type="RefSeq" id="WP_146502419.1">
    <property type="nucleotide sequence ID" value="NZ_SJPG01000001.1"/>
</dbReference>
<dbReference type="Gene3D" id="2.60.200.20">
    <property type="match status" value="1"/>
</dbReference>
<evidence type="ECO:0000313" key="3">
    <source>
        <dbReference type="EMBL" id="TWT60270.1"/>
    </source>
</evidence>
<dbReference type="Proteomes" id="UP000316095">
    <property type="component" value="Unassembled WGS sequence"/>
</dbReference>
<evidence type="ECO:0000313" key="4">
    <source>
        <dbReference type="Proteomes" id="UP000316095"/>
    </source>
</evidence>
<dbReference type="AlphaFoldDB" id="A0A5C5XB95"/>
<dbReference type="InterPro" id="IPR050923">
    <property type="entry name" value="Cell_Proc_Reg/RNA_Proc"/>
</dbReference>
<accession>A0A5C5XB95</accession>
<dbReference type="PANTHER" id="PTHR23308">
    <property type="entry name" value="NUCLEAR INHIBITOR OF PROTEIN PHOSPHATASE-1"/>
    <property type="match status" value="1"/>
</dbReference>
<name>A0A5C5XB95_9PLAN</name>
<gene>
    <name evidence="3" type="primary">fhaA_1</name>
    <name evidence="3" type="ORF">Pan54_09840</name>
</gene>
<organism evidence="3 4">
    <name type="scientific">Rubinisphaera italica</name>
    <dbReference type="NCBI Taxonomy" id="2527969"/>
    <lineage>
        <taxon>Bacteria</taxon>
        <taxon>Pseudomonadati</taxon>
        <taxon>Planctomycetota</taxon>
        <taxon>Planctomycetia</taxon>
        <taxon>Planctomycetales</taxon>
        <taxon>Planctomycetaceae</taxon>
        <taxon>Rubinisphaera</taxon>
    </lineage>
</organism>
<protein>
    <submittedName>
        <fullName evidence="3">FHA domain-containing protein FhaA</fullName>
    </submittedName>
</protein>
<dbReference type="PROSITE" id="PS50006">
    <property type="entry name" value="FHA_DOMAIN"/>
    <property type="match status" value="1"/>
</dbReference>
<evidence type="ECO:0000256" key="1">
    <source>
        <dbReference type="SAM" id="MobiDB-lite"/>
    </source>
</evidence>
<dbReference type="SUPFAM" id="SSF49879">
    <property type="entry name" value="SMAD/FHA domain"/>
    <property type="match status" value="1"/>
</dbReference>
<comment type="caution">
    <text evidence="3">The sequence shown here is derived from an EMBL/GenBank/DDBJ whole genome shotgun (WGS) entry which is preliminary data.</text>
</comment>
<dbReference type="Pfam" id="PF00498">
    <property type="entry name" value="FHA"/>
    <property type="match status" value="1"/>
</dbReference>
<feature type="region of interest" description="Disordered" evidence="1">
    <location>
        <begin position="169"/>
        <end position="200"/>
    </location>
</feature>
<keyword evidence="4" id="KW-1185">Reference proteome</keyword>
<feature type="compositionally biased region" description="Basic and acidic residues" evidence="1">
    <location>
        <begin position="181"/>
        <end position="200"/>
    </location>
</feature>
<evidence type="ECO:0000259" key="2">
    <source>
        <dbReference type="PROSITE" id="PS50006"/>
    </source>
</evidence>
<dbReference type="InterPro" id="IPR008984">
    <property type="entry name" value="SMAD_FHA_dom_sf"/>
</dbReference>
<dbReference type="SMART" id="SM00240">
    <property type="entry name" value="FHA"/>
    <property type="match status" value="1"/>
</dbReference>
<dbReference type="InterPro" id="IPR000253">
    <property type="entry name" value="FHA_dom"/>
</dbReference>
<dbReference type="OrthoDB" id="9816434at2"/>
<reference evidence="3 4" key="1">
    <citation type="submission" date="2019-02" db="EMBL/GenBank/DDBJ databases">
        <title>Deep-cultivation of Planctomycetes and their phenomic and genomic characterization uncovers novel biology.</title>
        <authorList>
            <person name="Wiegand S."/>
            <person name="Jogler M."/>
            <person name="Boedeker C."/>
            <person name="Pinto D."/>
            <person name="Vollmers J."/>
            <person name="Rivas-Marin E."/>
            <person name="Kohn T."/>
            <person name="Peeters S.H."/>
            <person name="Heuer A."/>
            <person name="Rast P."/>
            <person name="Oberbeckmann S."/>
            <person name="Bunk B."/>
            <person name="Jeske O."/>
            <person name="Meyerdierks A."/>
            <person name="Storesund J.E."/>
            <person name="Kallscheuer N."/>
            <person name="Luecker S."/>
            <person name="Lage O.M."/>
            <person name="Pohl T."/>
            <person name="Merkel B.J."/>
            <person name="Hornburger P."/>
            <person name="Mueller R.-W."/>
            <person name="Bruemmer F."/>
            <person name="Labrenz M."/>
            <person name="Spormann A.M."/>
            <person name="Op Den Camp H."/>
            <person name="Overmann J."/>
            <person name="Amann R."/>
            <person name="Jetten M.S.M."/>
            <person name="Mascher T."/>
            <person name="Medema M.H."/>
            <person name="Devos D.P."/>
            <person name="Kaster A.-K."/>
            <person name="Ovreas L."/>
            <person name="Rohde M."/>
            <person name="Galperin M.Y."/>
            <person name="Jogler C."/>
        </authorList>
    </citation>
    <scope>NUCLEOTIDE SEQUENCE [LARGE SCALE GENOMIC DNA]</scope>
    <source>
        <strain evidence="3 4">Pan54</strain>
    </source>
</reference>
<dbReference type="EMBL" id="SJPG01000001">
    <property type="protein sequence ID" value="TWT60270.1"/>
    <property type="molecule type" value="Genomic_DNA"/>
</dbReference>
<sequence length="200" mass="22448">MYIELEVSNKRSNVKRLIIRERAIIGRQNHCDIRVVSNELSREHCRIEVDHDEAHLIDLGSTNGTYLNQNKLEPHQPYQLNEGDIIRLGPAAFSIRIHDLNESAAMDETLSSVSEDTINGDVELTSTVPPISHDEETISVGELESSDDDSPIQFTEDELDDLIDEEAEEDDSFMAGVSSDADVKTVSDEDDAYDRFLSDL</sequence>